<dbReference type="EMBL" id="SPDV01000016">
    <property type="protein sequence ID" value="TFI58451.1"/>
    <property type="molecule type" value="Genomic_DNA"/>
</dbReference>
<keyword evidence="4" id="KW-1185">Reference proteome</keyword>
<reference evidence="3 4" key="1">
    <citation type="submission" date="2019-03" db="EMBL/GenBank/DDBJ databases">
        <title>Genome sequence of Sphingomonas sp. 17J27-24.</title>
        <authorList>
            <person name="Kim M."/>
            <person name="Maeng S."/>
            <person name="Sathiyaraj S."/>
        </authorList>
    </citation>
    <scope>NUCLEOTIDE SEQUENCE [LARGE SCALE GENOMIC DNA]</scope>
    <source>
        <strain evidence="3 4">17J27-24</strain>
    </source>
</reference>
<evidence type="ECO:0000256" key="1">
    <source>
        <dbReference type="SAM" id="MobiDB-lite"/>
    </source>
</evidence>
<feature type="region of interest" description="Disordered" evidence="1">
    <location>
        <begin position="28"/>
        <end position="80"/>
    </location>
</feature>
<feature type="chain" id="PRO_5021405067" description="Pentapeptide MXKDX repeat protein" evidence="2">
    <location>
        <begin position="19"/>
        <end position="119"/>
    </location>
</feature>
<evidence type="ECO:0008006" key="5">
    <source>
        <dbReference type="Google" id="ProtNLM"/>
    </source>
</evidence>
<feature type="signal peptide" evidence="2">
    <location>
        <begin position="1"/>
        <end position="18"/>
    </location>
</feature>
<keyword evidence="2" id="KW-0732">Signal</keyword>
<gene>
    <name evidence="3" type="ORF">E2493_09980</name>
</gene>
<dbReference type="OrthoDB" id="7477854at2"/>
<accession>A0A4Y8ZR15</accession>
<dbReference type="Proteomes" id="UP000298213">
    <property type="component" value="Unassembled WGS sequence"/>
</dbReference>
<sequence length="119" mass="11983">MKLFLTAIALAFAAPAMAQTATADPHAGHNMAAQQTAPAADPCTPEHAAMGHCTPKAAAAPAGDHHAGHDMKGSMPSCDKGPDGKMACCEKMKAEGKKMDCCAKMGGKTADAQSGHSGH</sequence>
<organism evidence="3 4">
    <name type="scientific">Sphingomonas parva</name>
    <dbReference type="NCBI Taxonomy" id="2555898"/>
    <lineage>
        <taxon>Bacteria</taxon>
        <taxon>Pseudomonadati</taxon>
        <taxon>Pseudomonadota</taxon>
        <taxon>Alphaproteobacteria</taxon>
        <taxon>Sphingomonadales</taxon>
        <taxon>Sphingomonadaceae</taxon>
        <taxon>Sphingomonas</taxon>
    </lineage>
</organism>
<protein>
    <recommendedName>
        <fullName evidence="5">Pentapeptide MXKDX repeat protein</fullName>
    </recommendedName>
</protein>
<evidence type="ECO:0000313" key="3">
    <source>
        <dbReference type="EMBL" id="TFI58451.1"/>
    </source>
</evidence>
<dbReference type="RefSeq" id="WP_135086282.1">
    <property type="nucleotide sequence ID" value="NZ_SPDV01000016.1"/>
</dbReference>
<evidence type="ECO:0000256" key="2">
    <source>
        <dbReference type="SAM" id="SignalP"/>
    </source>
</evidence>
<evidence type="ECO:0000313" key="4">
    <source>
        <dbReference type="Proteomes" id="UP000298213"/>
    </source>
</evidence>
<name>A0A4Y8ZR15_9SPHN</name>
<proteinExistence type="predicted"/>
<feature type="compositionally biased region" description="Basic and acidic residues" evidence="1">
    <location>
        <begin position="63"/>
        <end position="72"/>
    </location>
</feature>
<dbReference type="AlphaFoldDB" id="A0A4Y8ZR15"/>
<comment type="caution">
    <text evidence="3">The sequence shown here is derived from an EMBL/GenBank/DDBJ whole genome shotgun (WGS) entry which is preliminary data.</text>
</comment>